<dbReference type="Bgee" id="ENSMUSG00000041476">
    <property type="expression patterns" value="Expressed in atrioventricular valve and 153 other cell types or tissues"/>
</dbReference>
<reference evidence="2" key="4">
    <citation type="submission" date="2025-09" db="UniProtKB">
        <authorList>
            <consortium name="Ensembl"/>
        </authorList>
    </citation>
    <scope>IDENTIFICATION</scope>
    <source>
        <strain evidence="2">C57BL/6J</strain>
    </source>
</reference>
<protein>
    <submittedName>
        <fullName evidence="2">Small muscle protein, X-linked</fullName>
    </submittedName>
</protein>
<sequence length="51" mass="5820">MSKQPISNVRAIQNNRKDKIRLILTEGEYQYSNGSLSSGSWAASQKEREYS</sequence>
<dbReference type="VEuPathDB" id="HostDB:ENSMUSG00000041476"/>
<keyword evidence="4" id="KW-1185">Reference proteome</keyword>
<reference evidence="2" key="3">
    <citation type="submission" date="2025-08" db="UniProtKB">
        <authorList>
            <consortium name="Ensembl"/>
        </authorList>
    </citation>
    <scope>IDENTIFICATION</scope>
    <source>
        <strain evidence="2">C57BL/6J</strain>
    </source>
</reference>
<dbReference type="GeneTree" id="ENSGT00390000017542"/>
<evidence type="ECO:0000313" key="4">
    <source>
        <dbReference type="Proteomes" id="UP000000589"/>
    </source>
</evidence>
<feature type="region of interest" description="Disordered" evidence="1">
    <location>
        <begin position="31"/>
        <end position="51"/>
    </location>
</feature>
<dbReference type="Antibodypedia" id="24455">
    <property type="antibodies" value="95 antibodies from 23 providers"/>
</dbReference>
<proteinExistence type="predicted"/>
<evidence type="ECO:0000256" key="1">
    <source>
        <dbReference type="SAM" id="MobiDB-lite"/>
    </source>
</evidence>
<dbReference type="jPOST" id="D6RJ22"/>
<gene>
    <name evidence="2 3" type="primary">Smpx</name>
</gene>
<dbReference type="ProteomicsDB" id="332935"/>
<organism evidence="2 4">
    <name type="scientific">Mus musculus</name>
    <name type="common">Mouse</name>
    <dbReference type="NCBI Taxonomy" id="10090"/>
    <lineage>
        <taxon>Eukaryota</taxon>
        <taxon>Metazoa</taxon>
        <taxon>Chordata</taxon>
        <taxon>Craniata</taxon>
        <taxon>Vertebrata</taxon>
        <taxon>Euteleostomi</taxon>
        <taxon>Mammalia</taxon>
        <taxon>Eutheria</taxon>
        <taxon>Euarchontoglires</taxon>
        <taxon>Glires</taxon>
        <taxon>Rodentia</taxon>
        <taxon>Myomorpha</taxon>
        <taxon>Muroidea</taxon>
        <taxon>Muridae</taxon>
        <taxon>Murinae</taxon>
        <taxon>Mus</taxon>
        <taxon>Mus</taxon>
    </lineage>
</organism>
<accession>D6RJ22</accession>
<dbReference type="Proteomes" id="UP000000589">
    <property type="component" value="Chromosome X"/>
</dbReference>
<evidence type="ECO:0000313" key="3">
    <source>
        <dbReference type="MGI" id="MGI:1913356"/>
    </source>
</evidence>
<dbReference type="HOGENOM" id="CLU_3105746_0_0_1"/>
<dbReference type="AGR" id="MGI:1913356"/>
<reference evidence="2 4" key="1">
    <citation type="journal article" date="2009" name="PLoS Biol.">
        <title>Lineage-specific biology revealed by a finished genome assembly of the mouse.</title>
        <authorList>
            <consortium name="Mouse Genome Sequencing Consortium"/>
            <person name="Church D.M."/>
            <person name="Goodstadt L."/>
            <person name="Hillier L.W."/>
            <person name="Zody M.C."/>
            <person name="Goldstein S."/>
            <person name="She X."/>
            <person name="Bult C.J."/>
            <person name="Agarwala R."/>
            <person name="Cherry J.L."/>
            <person name="DiCuccio M."/>
            <person name="Hlavina W."/>
            <person name="Kapustin Y."/>
            <person name="Meric P."/>
            <person name="Maglott D."/>
            <person name="Birtle Z."/>
            <person name="Marques A.C."/>
            <person name="Graves T."/>
            <person name="Zhou S."/>
            <person name="Teague B."/>
            <person name="Potamousis K."/>
            <person name="Churas C."/>
            <person name="Place M."/>
            <person name="Herschleb J."/>
            <person name="Runnheim R."/>
            <person name="Forrest D."/>
            <person name="Amos-Landgraf J."/>
            <person name="Schwartz D.C."/>
            <person name="Cheng Z."/>
            <person name="Lindblad-Toh K."/>
            <person name="Eichler E.E."/>
            <person name="Ponting C.P."/>
        </authorList>
    </citation>
    <scope>NUCLEOTIDE SEQUENCE [LARGE SCALE GENOMIC DNA]</scope>
    <source>
        <strain evidence="2 4">C57BL/6J</strain>
    </source>
</reference>
<dbReference type="AlphaFoldDB" id="D6RJ22"/>
<name>D6RJ22_MOUSE</name>
<dbReference type="MGI" id="MGI:1913356">
    <property type="gene designation" value="Smpx"/>
</dbReference>
<reference evidence="2 4" key="2">
    <citation type="journal article" date="2011" name="PLoS Biol.">
        <title>Modernizing reference genome assemblies.</title>
        <authorList>
            <person name="Church D.M."/>
            <person name="Schneider V.A."/>
            <person name="Graves T."/>
            <person name="Auger K."/>
            <person name="Cunningham F."/>
            <person name="Bouk N."/>
            <person name="Chen H.C."/>
            <person name="Agarwala R."/>
            <person name="McLaren W.M."/>
            <person name="Ritchie G.R."/>
            <person name="Albracht D."/>
            <person name="Kremitzki M."/>
            <person name="Rock S."/>
            <person name="Kotkiewicz H."/>
            <person name="Kremitzki C."/>
            <person name="Wollam A."/>
            <person name="Trani L."/>
            <person name="Fulton L."/>
            <person name="Fulton R."/>
            <person name="Matthews L."/>
            <person name="Whitehead S."/>
            <person name="Chow W."/>
            <person name="Torrance J."/>
            <person name="Dunn M."/>
            <person name="Harden G."/>
            <person name="Threadgold G."/>
            <person name="Wood J."/>
            <person name="Collins J."/>
            <person name="Heath P."/>
            <person name="Griffiths G."/>
            <person name="Pelan S."/>
            <person name="Grafham D."/>
            <person name="Eichler E.E."/>
            <person name="Weinstock G."/>
            <person name="Mardis E.R."/>
            <person name="Wilson R.K."/>
            <person name="Howe K."/>
            <person name="Flicek P."/>
            <person name="Hubbard T."/>
        </authorList>
    </citation>
    <scope>NUCLEOTIDE SEQUENCE [LARGE SCALE GENOMIC DNA]</scope>
    <source>
        <strain evidence="2 4">C57BL/6J</strain>
    </source>
</reference>
<dbReference type="ExpressionAtlas" id="D6RJ22">
    <property type="expression patterns" value="baseline and differential"/>
</dbReference>
<feature type="compositionally biased region" description="Polar residues" evidence="1">
    <location>
        <begin position="31"/>
        <end position="43"/>
    </location>
</feature>
<dbReference type="SMR" id="D6RJ22"/>
<evidence type="ECO:0000313" key="2">
    <source>
        <dbReference type="Ensembl" id="ENSMUSP00000120412.2"/>
    </source>
</evidence>
<dbReference type="Ensembl" id="ENSMUST00000147283.8">
    <property type="protein sequence ID" value="ENSMUSP00000120412.2"/>
    <property type="gene ID" value="ENSMUSG00000041476.13"/>
</dbReference>